<feature type="binding site" evidence="2">
    <location>
        <position position="257"/>
    </location>
    <ligand>
        <name>substrate</name>
    </ligand>
</feature>
<feature type="active site" description="Proton acceptor" evidence="1">
    <location>
        <position position="14"/>
    </location>
</feature>
<evidence type="ECO:0000313" key="4">
    <source>
        <dbReference type="Proteomes" id="UP000226437"/>
    </source>
</evidence>
<sequence length="326" mass="36699">MIRVDGGPAMGLGHLIRCTALAHMLEGAFNAVFVCQQGAQYLENRESGNGFDVVQLDAVLDDVEQLIRLSKVYTTAEGHPPLVVLDGYHFGADYQLKLKNNGLRVVSIDDIHRERFYSDVIINHSGGFSREDYDVPMETLLYTGLEYCLLRPPFLQAANNRSAKRFPKSSIFICLGGADPNNDTLAVLDLLYRNRVVDRKVNLVLGSAFQHEDALMAYIHKNNIELEIFKKVSAEGMVGLMEEAKFAVTPPSTTSYEYLCVNQNLLLYKIADNQKRMEEYLTGVGMATTLRSFIGDQQFRNNPDLQNQCFDGKQRTRIIDIFKNIA</sequence>
<dbReference type="InterPro" id="IPR020023">
    <property type="entry name" value="PseG"/>
</dbReference>
<evidence type="ECO:0000256" key="1">
    <source>
        <dbReference type="PIRSR" id="PIRSR620023-1"/>
    </source>
</evidence>
<accession>A0A2G0CBY7</accession>
<gene>
    <name evidence="3" type="primary">pseG</name>
    <name evidence="3" type="ORF">CGL56_15340</name>
</gene>
<feature type="binding site" evidence="2">
    <location>
        <position position="151"/>
    </location>
    <ligand>
        <name>substrate</name>
    </ligand>
</feature>
<keyword evidence="4" id="KW-1185">Reference proteome</keyword>
<protein>
    <submittedName>
        <fullName evidence="3">UDP-2,4-diacetamido-2,4, 6-trideoxy-beta-L-altropyranose hydrolase</fullName>
    </submittedName>
</protein>
<dbReference type="Proteomes" id="UP000226437">
    <property type="component" value="Unassembled WGS sequence"/>
</dbReference>
<organism evidence="3 4">
    <name type="scientific">Neolewinella marina</name>
    <dbReference type="NCBI Taxonomy" id="438751"/>
    <lineage>
        <taxon>Bacteria</taxon>
        <taxon>Pseudomonadati</taxon>
        <taxon>Bacteroidota</taxon>
        <taxon>Saprospiria</taxon>
        <taxon>Saprospirales</taxon>
        <taxon>Lewinellaceae</taxon>
        <taxon>Neolewinella</taxon>
    </lineage>
</organism>
<evidence type="ECO:0000256" key="2">
    <source>
        <dbReference type="PIRSR" id="PIRSR620023-2"/>
    </source>
</evidence>
<name>A0A2G0CBY7_9BACT</name>
<proteinExistence type="predicted"/>
<dbReference type="GO" id="GO:0016787">
    <property type="term" value="F:hydrolase activity"/>
    <property type="evidence" value="ECO:0007669"/>
    <property type="project" value="UniProtKB-KW"/>
</dbReference>
<dbReference type="EMBL" id="PDLO01000008">
    <property type="protein sequence ID" value="PHK97471.1"/>
    <property type="molecule type" value="Genomic_DNA"/>
</dbReference>
<dbReference type="AlphaFoldDB" id="A0A2G0CBY7"/>
<evidence type="ECO:0000313" key="3">
    <source>
        <dbReference type="EMBL" id="PHK97471.1"/>
    </source>
</evidence>
<dbReference type="NCBIfam" id="TIGR03590">
    <property type="entry name" value="PseG"/>
    <property type="match status" value="1"/>
</dbReference>
<keyword evidence="3" id="KW-0378">Hydrolase</keyword>
<dbReference type="Gene3D" id="3.40.50.2000">
    <property type="entry name" value="Glycogen Phosphorylase B"/>
    <property type="match status" value="1"/>
</dbReference>
<comment type="caution">
    <text evidence="3">The sequence shown here is derived from an EMBL/GenBank/DDBJ whole genome shotgun (WGS) entry which is preliminary data.</text>
</comment>
<reference evidence="3 4" key="1">
    <citation type="submission" date="2017-10" db="EMBL/GenBank/DDBJ databases">
        <title>The draft genome sequence of Lewinella marina KCTC 32374.</title>
        <authorList>
            <person name="Wang K."/>
        </authorList>
    </citation>
    <scope>NUCLEOTIDE SEQUENCE [LARGE SCALE GENOMIC DNA]</scope>
    <source>
        <strain evidence="3 4">MKG-38</strain>
    </source>
</reference>
<dbReference type="Gene3D" id="3.40.50.11190">
    <property type="match status" value="1"/>
</dbReference>